<dbReference type="RefSeq" id="WP_066137131.1">
    <property type="nucleotide sequence ID" value="NZ_CP014527.1"/>
</dbReference>
<reference evidence="1 2" key="1">
    <citation type="submission" date="2016-02" db="EMBL/GenBank/DDBJ databases">
        <title>Complete Genome of H5569, the type strain of the newly described species Haematospirillium jordaniae.</title>
        <authorList>
            <person name="Nicholson A.C."/>
            <person name="Humrighouse B.W."/>
            <person name="Loparov V."/>
            <person name="McQuiston J.R."/>
        </authorList>
    </citation>
    <scope>NUCLEOTIDE SEQUENCE [LARGE SCALE GENOMIC DNA]</scope>
    <source>
        <strain evidence="1 2">H5569</strain>
        <plasmid evidence="2">Plasmid unnamed 2</plasmid>
    </source>
</reference>
<dbReference type="Gene3D" id="3.40.50.1000">
    <property type="entry name" value="HAD superfamily/HAD-like"/>
    <property type="match status" value="1"/>
</dbReference>
<accession>A0A143DGH3</accession>
<dbReference type="InterPro" id="IPR036412">
    <property type="entry name" value="HAD-like_sf"/>
</dbReference>
<dbReference type="KEGG" id="hjo:AY555_10585"/>
<proteinExistence type="predicted"/>
<dbReference type="PANTHER" id="PTHR43611:SF3">
    <property type="entry name" value="FLAVIN MONONUCLEOTIDE HYDROLASE 1, CHLOROPLATIC"/>
    <property type="match status" value="1"/>
</dbReference>
<sequence length="207" mass="23410">MVVFDLGGVLIGWDPARAFLPAFSGDKEATRSFLNDVDFESWNMEQDRGRSWIEAERHFRENHPQYAHIIGQYHDNFDISITGAIAGTVSILERLHAANVPLYAITNWAADTFETTRKNYPFMDLFRDIVVSGEEHQVKPDPEIYQVLLQRNDLKAEDCVFIDDNQHNVDGARRVGMHAIHFTSPEALESALESLLHIQLSAGNSVG</sequence>
<evidence type="ECO:0000313" key="2">
    <source>
        <dbReference type="Proteomes" id="UP000076066"/>
    </source>
</evidence>
<dbReference type="NCBIfam" id="TIGR01509">
    <property type="entry name" value="HAD-SF-IA-v3"/>
    <property type="match status" value="1"/>
</dbReference>
<gene>
    <name evidence="1" type="ORF">AY555_10585</name>
</gene>
<evidence type="ECO:0008006" key="3">
    <source>
        <dbReference type="Google" id="ProtNLM"/>
    </source>
</evidence>
<name>A0A143DGH3_9PROT</name>
<evidence type="ECO:0000313" key="1">
    <source>
        <dbReference type="EMBL" id="AMW35815.1"/>
    </source>
</evidence>
<dbReference type="SUPFAM" id="SSF56784">
    <property type="entry name" value="HAD-like"/>
    <property type="match status" value="1"/>
</dbReference>
<dbReference type="Pfam" id="PF13419">
    <property type="entry name" value="HAD_2"/>
    <property type="match status" value="1"/>
</dbReference>
<dbReference type="Proteomes" id="UP000076066">
    <property type="component" value="Plasmid unnamed 2"/>
</dbReference>
<dbReference type="PANTHER" id="PTHR43611">
    <property type="entry name" value="ALPHA-D-GLUCOSE 1-PHOSPHATE PHOSPHATASE"/>
    <property type="match status" value="1"/>
</dbReference>
<dbReference type="NCBIfam" id="TIGR01549">
    <property type="entry name" value="HAD-SF-IA-v1"/>
    <property type="match status" value="1"/>
</dbReference>
<dbReference type="InterPro" id="IPR023214">
    <property type="entry name" value="HAD_sf"/>
</dbReference>
<keyword evidence="1" id="KW-0614">Plasmid</keyword>
<dbReference type="InterPro" id="IPR023198">
    <property type="entry name" value="PGP-like_dom2"/>
</dbReference>
<dbReference type="SFLD" id="SFLDG01129">
    <property type="entry name" value="C1.5:_HAD__Beta-PGM__Phosphata"/>
    <property type="match status" value="1"/>
</dbReference>
<dbReference type="InterPro" id="IPR006439">
    <property type="entry name" value="HAD-SF_hydro_IA"/>
</dbReference>
<dbReference type="GeneID" id="53317597"/>
<dbReference type="EMBL" id="CP014527">
    <property type="protein sequence ID" value="AMW35815.1"/>
    <property type="molecule type" value="Genomic_DNA"/>
</dbReference>
<dbReference type="SFLD" id="SFLDS00003">
    <property type="entry name" value="Haloacid_Dehalogenase"/>
    <property type="match status" value="1"/>
</dbReference>
<dbReference type="Gene3D" id="1.10.150.240">
    <property type="entry name" value="Putative phosphatase, domain 2"/>
    <property type="match status" value="1"/>
</dbReference>
<geneLocation type="plasmid" evidence="1 2">
    <name>unnamed 2</name>
</geneLocation>
<dbReference type="InterPro" id="IPR041492">
    <property type="entry name" value="HAD_2"/>
</dbReference>
<dbReference type="OrthoDB" id="9807742at2"/>
<dbReference type="CDD" id="cd02603">
    <property type="entry name" value="HAD_sEH-N_like"/>
    <property type="match status" value="1"/>
</dbReference>
<keyword evidence="2" id="KW-1185">Reference proteome</keyword>
<dbReference type="AlphaFoldDB" id="A0A143DGH3"/>
<protein>
    <recommendedName>
        <fullName evidence="3">Haloacid dehalogenase</fullName>
    </recommendedName>
</protein>
<organism evidence="1 2">
    <name type="scientific">Haematospirillum jordaniae</name>
    <dbReference type="NCBI Taxonomy" id="1549855"/>
    <lineage>
        <taxon>Bacteria</taxon>
        <taxon>Pseudomonadati</taxon>
        <taxon>Pseudomonadota</taxon>
        <taxon>Alphaproteobacteria</taxon>
        <taxon>Rhodospirillales</taxon>
        <taxon>Novispirillaceae</taxon>
        <taxon>Haematospirillum</taxon>
    </lineage>
</organism>